<feature type="repeat" description="ANK" evidence="3">
    <location>
        <begin position="293"/>
        <end position="325"/>
    </location>
</feature>
<feature type="region of interest" description="Disordered" evidence="4">
    <location>
        <begin position="41"/>
        <end position="98"/>
    </location>
</feature>
<dbReference type="PANTHER" id="PTHR24171">
    <property type="entry name" value="ANKYRIN REPEAT DOMAIN-CONTAINING PROTEIN 39-RELATED"/>
    <property type="match status" value="1"/>
</dbReference>
<dbReference type="OMA" id="QWLILAN"/>
<dbReference type="SMART" id="SM00248">
    <property type="entry name" value="ANK"/>
    <property type="match status" value="5"/>
</dbReference>
<name>A0A0K2TDP7_LEPSM</name>
<evidence type="ECO:0000313" key="6">
    <source>
        <dbReference type="EMBL" id="CDW24143.1"/>
    </source>
</evidence>
<feature type="compositionally biased region" description="Polar residues" evidence="4">
    <location>
        <begin position="71"/>
        <end position="84"/>
    </location>
</feature>
<protein>
    <submittedName>
        <fullName evidence="6">Uncharacterized protein</fullName>
    </submittedName>
</protein>
<dbReference type="SUPFAM" id="SSF48403">
    <property type="entry name" value="Ankyrin repeat"/>
    <property type="match status" value="1"/>
</dbReference>
<feature type="repeat" description="ANK" evidence="3">
    <location>
        <begin position="326"/>
        <end position="358"/>
    </location>
</feature>
<evidence type="ECO:0000256" key="4">
    <source>
        <dbReference type="SAM" id="MobiDB-lite"/>
    </source>
</evidence>
<proteinExistence type="predicted"/>
<dbReference type="PRINTS" id="PR01415">
    <property type="entry name" value="ANKYRIN"/>
</dbReference>
<organism evidence="6">
    <name type="scientific">Lepeophtheirus salmonis</name>
    <name type="common">Salmon louse</name>
    <name type="synonym">Caligus salmonis</name>
    <dbReference type="NCBI Taxonomy" id="72036"/>
    <lineage>
        <taxon>Eukaryota</taxon>
        <taxon>Metazoa</taxon>
        <taxon>Ecdysozoa</taxon>
        <taxon>Arthropoda</taxon>
        <taxon>Crustacea</taxon>
        <taxon>Multicrustacea</taxon>
        <taxon>Hexanauplia</taxon>
        <taxon>Copepoda</taxon>
        <taxon>Siphonostomatoida</taxon>
        <taxon>Caligidae</taxon>
        <taxon>Lepeophtheirus</taxon>
    </lineage>
</organism>
<evidence type="ECO:0000256" key="1">
    <source>
        <dbReference type="ARBA" id="ARBA00022737"/>
    </source>
</evidence>
<keyword evidence="1" id="KW-0677">Repeat</keyword>
<dbReference type="Pfam" id="PF12796">
    <property type="entry name" value="Ank_2"/>
    <property type="match status" value="1"/>
</dbReference>
<keyword evidence="2 3" id="KW-0040">ANK repeat</keyword>
<feature type="repeat" description="ANK" evidence="3">
    <location>
        <begin position="193"/>
        <end position="225"/>
    </location>
</feature>
<evidence type="ECO:0000256" key="2">
    <source>
        <dbReference type="ARBA" id="ARBA00023043"/>
    </source>
</evidence>
<dbReference type="InterPro" id="IPR002110">
    <property type="entry name" value="Ankyrin_rpt"/>
</dbReference>
<dbReference type="InterPro" id="IPR036770">
    <property type="entry name" value="Ankyrin_rpt-contain_sf"/>
</dbReference>
<evidence type="ECO:0000256" key="3">
    <source>
        <dbReference type="PROSITE-ProRule" id="PRU00023"/>
    </source>
</evidence>
<dbReference type="Pfam" id="PF13857">
    <property type="entry name" value="Ank_5"/>
    <property type="match status" value="1"/>
</dbReference>
<evidence type="ECO:0000256" key="5">
    <source>
        <dbReference type="SAM" id="SignalP"/>
    </source>
</evidence>
<feature type="compositionally biased region" description="Basic and acidic residues" evidence="4">
    <location>
        <begin position="86"/>
        <end position="95"/>
    </location>
</feature>
<sequence>MIVSYLYIGALLVFSSTINSSNGDNPCAGLPLCKLKKDVTGSSEASSSSSSSAPRIRSFLRRPRPSLFKRPTTTESPEISLDQTTESEKVERSTTERSFSVRNRFRKAEHDDEKSDENDGCFGLPLCVLSKGSRGPSVRTTTVSTRTKTAPSFVFEAGSSSSGSLIKEVLNGHADEALQLIEDGADVTTEDTYGNSVLHIAAQNGRLDVIRAILLGGANVNAENNHKNTPLQLAAQNGWTDIAKLLLTAKKIDINKFDLHKNTALHLAAQNGQIGVVEALIEAGADINPVNSHKHIPLHLSAQNGHLALSKLLIDNGGDYNYKDLIGNTPLHTAIHTSHNQIANMFISAGADAKIKNLSGQTAFDLRG</sequence>
<keyword evidence="5" id="KW-0732">Signal</keyword>
<dbReference type="PROSITE" id="PS50297">
    <property type="entry name" value="ANK_REP_REGION"/>
    <property type="match status" value="4"/>
</dbReference>
<feature type="chain" id="PRO_5005487670" evidence="5">
    <location>
        <begin position="24"/>
        <end position="368"/>
    </location>
</feature>
<dbReference type="OrthoDB" id="616263at2759"/>
<accession>A0A0K2TDP7</accession>
<reference evidence="6" key="1">
    <citation type="submission" date="2014-05" db="EMBL/GenBank/DDBJ databases">
        <authorList>
            <person name="Chronopoulou M."/>
        </authorList>
    </citation>
    <scope>NUCLEOTIDE SEQUENCE</scope>
    <source>
        <tissue evidence="6">Whole organism</tissue>
    </source>
</reference>
<feature type="compositionally biased region" description="Low complexity" evidence="4">
    <location>
        <begin position="42"/>
        <end position="53"/>
    </location>
</feature>
<dbReference type="Gene3D" id="1.25.40.20">
    <property type="entry name" value="Ankyrin repeat-containing domain"/>
    <property type="match status" value="2"/>
</dbReference>
<dbReference type="EMBL" id="HACA01006782">
    <property type="protein sequence ID" value="CDW24143.1"/>
    <property type="molecule type" value="Transcribed_RNA"/>
</dbReference>
<dbReference type="PROSITE" id="PS50088">
    <property type="entry name" value="ANK_REPEAT"/>
    <property type="match status" value="4"/>
</dbReference>
<dbReference type="PANTHER" id="PTHR24171:SF9">
    <property type="entry name" value="ANKYRIN REPEAT DOMAIN-CONTAINING PROTEIN 39"/>
    <property type="match status" value="1"/>
</dbReference>
<feature type="signal peptide" evidence="5">
    <location>
        <begin position="1"/>
        <end position="23"/>
    </location>
</feature>
<dbReference type="AlphaFoldDB" id="A0A0K2TDP7"/>
<feature type="repeat" description="ANK" evidence="3">
    <location>
        <begin position="260"/>
        <end position="292"/>
    </location>
</feature>